<evidence type="ECO:0008006" key="4">
    <source>
        <dbReference type="Google" id="ProtNLM"/>
    </source>
</evidence>
<keyword evidence="1" id="KW-0812">Transmembrane</keyword>
<sequence>MDRRSVALLLFLALGVWSESTEDSVGVLFFQRDFPEKVVEGDVVNVTYTLVNVGNGAVYSLSTSDSALVKHKALKLTSGTPKKEKSILEAGESTTFSLEAKTIKAGDFMISPAEVEYASSLTEEAEIRRGFSTLTNYIEIESLEAYKKRTDLHLDVLGVFALLASLLTIAPLALYFSTSSSLKVPSVVKKTQ</sequence>
<protein>
    <recommendedName>
        <fullName evidence="4">Translocon-associated protein subunit beta</fullName>
    </recommendedName>
</protein>
<feature type="chain" id="PRO_5030990622" description="Translocon-associated protein subunit beta" evidence="2">
    <location>
        <begin position="19"/>
        <end position="192"/>
    </location>
</feature>
<keyword evidence="2" id="KW-0732">Signal</keyword>
<dbReference type="AlphaFoldDB" id="A0A7S0BQR1"/>
<name>A0A7S0BQR1_9RHOD</name>
<accession>A0A7S0BQR1</accession>
<gene>
    <name evidence="3" type="ORF">RMAR0315_LOCUS9671</name>
</gene>
<keyword evidence="1" id="KW-1133">Transmembrane helix</keyword>
<evidence type="ECO:0000313" key="3">
    <source>
        <dbReference type="EMBL" id="CAD8399678.1"/>
    </source>
</evidence>
<feature type="transmembrane region" description="Helical" evidence="1">
    <location>
        <begin position="156"/>
        <end position="176"/>
    </location>
</feature>
<keyword evidence="1" id="KW-0472">Membrane</keyword>
<dbReference type="PANTHER" id="PTHR12861:SF3">
    <property type="entry name" value="TRANSLOCON-ASSOCIATED PROTEIN SUBUNIT BETA"/>
    <property type="match status" value="1"/>
</dbReference>
<dbReference type="Pfam" id="PF05753">
    <property type="entry name" value="TRAP_beta"/>
    <property type="match status" value="1"/>
</dbReference>
<evidence type="ECO:0000256" key="1">
    <source>
        <dbReference type="SAM" id="Phobius"/>
    </source>
</evidence>
<reference evidence="3" key="1">
    <citation type="submission" date="2021-01" db="EMBL/GenBank/DDBJ databases">
        <authorList>
            <person name="Corre E."/>
            <person name="Pelletier E."/>
            <person name="Niang G."/>
            <person name="Scheremetjew M."/>
            <person name="Finn R."/>
            <person name="Kale V."/>
            <person name="Holt S."/>
            <person name="Cochrane G."/>
            <person name="Meng A."/>
            <person name="Brown T."/>
            <person name="Cohen L."/>
        </authorList>
    </citation>
    <scope>NUCLEOTIDE SEQUENCE</scope>
    <source>
        <strain evidence="3">UTEX LB 2760</strain>
    </source>
</reference>
<evidence type="ECO:0000256" key="2">
    <source>
        <dbReference type="SAM" id="SignalP"/>
    </source>
</evidence>
<feature type="signal peptide" evidence="2">
    <location>
        <begin position="1"/>
        <end position="18"/>
    </location>
</feature>
<organism evidence="3">
    <name type="scientific">Rhodosorus marinus</name>
    <dbReference type="NCBI Taxonomy" id="101924"/>
    <lineage>
        <taxon>Eukaryota</taxon>
        <taxon>Rhodophyta</taxon>
        <taxon>Stylonematophyceae</taxon>
        <taxon>Stylonematales</taxon>
        <taxon>Stylonemataceae</taxon>
        <taxon>Rhodosorus</taxon>
    </lineage>
</organism>
<dbReference type="PANTHER" id="PTHR12861">
    <property type="entry name" value="TRANSLOCON-ASSOCIATED PROTEIN, BETA SUBUNIT PRECURSOR TRAP-BETA SIGNAL SEQUENCE RECEPTOR BETA SUBUNIT"/>
    <property type="match status" value="1"/>
</dbReference>
<dbReference type="EMBL" id="HBEK01017737">
    <property type="protein sequence ID" value="CAD8399678.1"/>
    <property type="molecule type" value="Transcribed_RNA"/>
</dbReference>
<proteinExistence type="predicted"/>
<dbReference type="GO" id="GO:0005783">
    <property type="term" value="C:endoplasmic reticulum"/>
    <property type="evidence" value="ECO:0007669"/>
    <property type="project" value="TreeGrafter"/>
</dbReference>